<gene>
    <name evidence="3" type="ORF">SAMN05421593_1107</name>
</gene>
<name>A0A1H6H1L8_CHRCI</name>
<dbReference type="RefSeq" id="WP_089690269.1">
    <property type="nucleotide sequence ID" value="NZ_FNWQ01000001.1"/>
</dbReference>
<dbReference type="Proteomes" id="UP000198561">
    <property type="component" value="Unassembled WGS sequence"/>
</dbReference>
<proteinExistence type="predicted"/>
<dbReference type="STRING" id="680127.SAMN05421593_1107"/>
<organism evidence="3 4">
    <name type="scientific">Chryseobacterium culicis</name>
    <dbReference type="NCBI Taxonomy" id="680127"/>
    <lineage>
        <taxon>Bacteria</taxon>
        <taxon>Pseudomonadati</taxon>
        <taxon>Bacteroidota</taxon>
        <taxon>Flavobacteriia</taxon>
        <taxon>Flavobacteriales</taxon>
        <taxon>Weeksellaceae</taxon>
        <taxon>Chryseobacterium group</taxon>
        <taxon>Chryseobacterium</taxon>
    </lineage>
</organism>
<dbReference type="InterPro" id="IPR011089">
    <property type="entry name" value="GmrSD_C"/>
</dbReference>
<evidence type="ECO:0000313" key="4">
    <source>
        <dbReference type="Proteomes" id="UP000198561"/>
    </source>
</evidence>
<dbReference type="PANTHER" id="PTHR35149:SF2">
    <property type="entry name" value="DUF262 DOMAIN-CONTAINING PROTEIN"/>
    <property type="match status" value="1"/>
</dbReference>
<feature type="domain" description="GmrSD restriction endonucleases N-terminal" evidence="1">
    <location>
        <begin position="15"/>
        <end position="217"/>
    </location>
</feature>
<evidence type="ECO:0000313" key="3">
    <source>
        <dbReference type="EMBL" id="SEH29599.1"/>
    </source>
</evidence>
<protein>
    <recommendedName>
        <fullName evidence="5">DUF262 domain-containing protein</fullName>
    </recommendedName>
</protein>
<dbReference type="EMBL" id="FNWQ01000001">
    <property type="protein sequence ID" value="SEH29599.1"/>
    <property type="molecule type" value="Genomic_DNA"/>
</dbReference>
<dbReference type="PANTHER" id="PTHR35149">
    <property type="entry name" value="SLL5132 PROTEIN"/>
    <property type="match status" value="1"/>
</dbReference>
<dbReference type="Pfam" id="PF03235">
    <property type="entry name" value="GmrSD_N"/>
    <property type="match status" value="1"/>
</dbReference>
<evidence type="ECO:0000259" key="1">
    <source>
        <dbReference type="Pfam" id="PF03235"/>
    </source>
</evidence>
<dbReference type="Pfam" id="PF07510">
    <property type="entry name" value="GmrSD_C"/>
    <property type="match status" value="1"/>
</dbReference>
<reference evidence="3 4" key="1">
    <citation type="submission" date="2016-10" db="EMBL/GenBank/DDBJ databases">
        <authorList>
            <person name="de Groot N.N."/>
        </authorList>
    </citation>
    <scope>NUCLEOTIDE SEQUENCE [LARGE SCALE GENOMIC DNA]</scope>
    <source>
        <strain evidence="3 4">DSM 23031</strain>
    </source>
</reference>
<feature type="domain" description="GmrSD restriction endonucleases C-terminal" evidence="2">
    <location>
        <begin position="503"/>
        <end position="613"/>
    </location>
</feature>
<accession>A0A1H6H1L8</accession>
<sequence>MTQNKFGTAIITLKDILSYKFLIPTYQRPYVWDDEQIKSLLDDFHLSFTSNANENYYIGTIITKEESTSNQIELVDGQQRFTTLWLIAYCFKKLNVSTRLTEFLKVGDQMKLSFEIRNEVENYLYYLLNNSSEHIENVYPDVNRQEFVKHIAKAVSTIESYLRLIDEQAGFGDFIFENVHLVKNNTPDNVDLNKIFTTINSSGIQLEQTDIIKSKLLNHLGDEKVLYSKLWEVCENMFSYFEKNVRDSFGGELTKKLDLTSWVAFRRDIFYAHAENREEQAQGLTISDIINNTSIALTTTEETDQKDNLKSDEIYCRSLISFPQLLIHTYRIHLAKESKADFEGTFHANRIIEIFDPLINSNKEEIKRFLELLWDVRQVFDLYIIKWVVDLSTKQESLELVNFNKNSNDYYSKTNYAVDDFHQLQSMLYFTGDYLRQYWLTPYLHFLLENKTQYDKAKALLRLEEIDNELSLTKDKNKNTSFSQLSQDIDYHVDYELYLYQSHGVRFQHYWFQKLEYILWKNWKDREDEKFKRYRISSKNSVEHLNPQTPKPGAMKLKEELLNAFGNLVLLSVTQNSEYSNKYIHVKQAEFNSKNNYDTLKSKLFFDELDDNGDFENLISIHGKQMIENIKKHYNDVRNKKSKNLINSDML</sequence>
<dbReference type="AlphaFoldDB" id="A0A1H6H1L8"/>
<evidence type="ECO:0000259" key="2">
    <source>
        <dbReference type="Pfam" id="PF07510"/>
    </source>
</evidence>
<dbReference type="InterPro" id="IPR004919">
    <property type="entry name" value="GmrSD_N"/>
</dbReference>
<evidence type="ECO:0008006" key="5">
    <source>
        <dbReference type="Google" id="ProtNLM"/>
    </source>
</evidence>
<dbReference type="OrthoDB" id="9798761at2"/>